<evidence type="ECO:0000256" key="5">
    <source>
        <dbReference type="ARBA" id="ARBA00022692"/>
    </source>
</evidence>
<feature type="compositionally biased region" description="Basic and acidic residues" evidence="8">
    <location>
        <begin position="109"/>
        <end position="118"/>
    </location>
</feature>
<evidence type="ECO:0000256" key="7">
    <source>
        <dbReference type="ARBA" id="ARBA00023136"/>
    </source>
</evidence>
<keyword evidence="4" id="KW-1003">Cell membrane</keyword>
<protein>
    <submittedName>
        <fullName evidence="10">Multicomponent Na+:H+ antiporter subunit F</fullName>
    </submittedName>
</protein>
<dbReference type="InterPro" id="IPR007208">
    <property type="entry name" value="MrpF/PhaF-like"/>
</dbReference>
<feature type="transmembrane region" description="Helical" evidence="9">
    <location>
        <begin position="58"/>
        <end position="77"/>
    </location>
</feature>
<feature type="transmembrane region" description="Helical" evidence="9">
    <location>
        <begin position="33"/>
        <end position="52"/>
    </location>
</feature>
<evidence type="ECO:0000313" key="11">
    <source>
        <dbReference type="Proteomes" id="UP000278440"/>
    </source>
</evidence>
<feature type="compositionally biased region" description="Polar residues" evidence="8">
    <location>
        <begin position="98"/>
        <end position="107"/>
    </location>
</feature>
<comment type="caution">
    <text evidence="10">The sequence shown here is derived from an EMBL/GenBank/DDBJ whole genome shotgun (WGS) entry which is preliminary data.</text>
</comment>
<name>A0A495Y044_9MICO</name>
<dbReference type="GO" id="GO:0015385">
    <property type="term" value="F:sodium:proton antiporter activity"/>
    <property type="evidence" value="ECO:0007669"/>
    <property type="project" value="TreeGrafter"/>
</dbReference>
<keyword evidence="7 9" id="KW-0472">Membrane</keyword>
<dbReference type="PANTHER" id="PTHR34702">
    <property type="entry name" value="NA(+)/H(+) ANTIPORTER SUBUNIT F1"/>
    <property type="match status" value="1"/>
</dbReference>
<dbReference type="AlphaFoldDB" id="A0A495Y044"/>
<evidence type="ECO:0000256" key="1">
    <source>
        <dbReference type="ARBA" id="ARBA00004651"/>
    </source>
</evidence>
<dbReference type="Proteomes" id="UP000278440">
    <property type="component" value="Unassembled WGS sequence"/>
</dbReference>
<sequence length="118" mass="12367">MNVVTAIGMTMLGAAALLLLVRIYRGPSNLDRIVASEVLLIIVIAGIVMDAARNRSTTSLPLLMVLGLVSFVGGVAVTRFMAGNVDDGTDDEPPPATAEQQAWQTSRGAAERAAEEQS</sequence>
<dbReference type="PANTHER" id="PTHR34702:SF1">
    <property type="entry name" value="NA(+)_H(+) ANTIPORTER SUBUNIT F"/>
    <property type="match status" value="1"/>
</dbReference>
<keyword evidence="5 9" id="KW-0812">Transmembrane</keyword>
<feature type="transmembrane region" description="Helical" evidence="9">
    <location>
        <begin position="6"/>
        <end position="24"/>
    </location>
</feature>
<evidence type="ECO:0000256" key="4">
    <source>
        <dbReference type="ARBA" id="ARBA00022475"/>
    </source>
</evidence>
<feature type="region of interest" description="Disordered" evidence="8">
    <location>
        <begin position="83"/>
        <end position="118"/>
    </location>
</feature>
<evidence type="ECO:0000256" key="6">
    <source>
        <dbReference type="ARBA" id="ARBA00022989"/>
    </source>
</evidence>
<comment type="similarity">
    <text evidence="2">Belongs to the CPA3 antiporters (TC 2.A.63) subunit F family.</text>
</comment>
<evidence type="ECO:0000256" key="8">
    <source>
        <dbReference type="SAM" id="MobiDB-lite"/>
    </source>
</evidence>
<organism evidence="10 11">
    <name type="scientific">Terracoccus luteus</name>
    <dbReference type="NCBI Taxonomy" id="53356"/>
    <lineage>
        <taxon>Bacteria</taxon>
        <taxon>Bacillati</taxon>
        <taxon>Actinomycetota</taxon>
        <taxon>Actinomycetes</taxon>
        <taxon>Micrococcales</taxon>
        <taxon>Intrasporangiaceae</taxon>
        <taxon>Terracoccus</taxon>
    </lineage>
</organism>
<evidence type="ECO:0000256" key="9">
    <source>
        <dbReference type="SAM" id="Phobius"/>
    </source>
</evidence>
<dbReference type="Pfam" id="PF04066">
    <property type="entry name" value="MrpF_PhaF"/>
    <property type="match status" value="1"/>
</dbReference>
<evidence type="ECO:0000313" key="10">
    <source>
        <dbReference type="EMBL" id="RKT78346.1"/>
    </source>
</evidence>
<dbReference type="GO" id="GO:0005886">
    <property type="term" value="C:plasma membrane"/>
    <property type="evidence" value="ECO:0007669"/>
    <property type="project" value="UniProtKB-SubCell"/>
</dbReference>
<dbReference type="EMBL" id="RBXT01000001">
    <property type="protein sequence ID" value="RKT78346.1"/>
    <property type="molecule type" value="Genomic_DNA"/>
</dbReference>
<comment type="subcellular location">
    <subcellularLocation>
        <location evidence="1">Cell membrane</location>
        <topology evidence="1">Multi-pass membrane protein</topology>
    </subcellularLocation>
</comment>
<keyword evidence="3" id="KW-0813">Transport</keyword>
<evidence type="ECO:0000256" key="3">
    <source>
        <dbReference type="ARBA" id="ARBA00022448"/>
    </source>
</evidence>
<keyword evidence="11" id="KW-1185">Reference proteome</keyword>
<evidence type="ECO:0000256" key="2">
    <source>
        <dbReference type="ARBA" id="ARBA00009212"/>
    </source>
</evidence>
<reference evidence="10 11" key="1">
    <citation type="submission" date="2018-10" db="EMBL/GenBank/DDBJ databases">
        <title>Sequencing the genomes of 1000 actinobacteria strains.</title>
        <authorList>
            <person name="Klenk H.-P."/>
        </authorList>
    </citation>
    <scope>NUCLEOTIDE SEQUENCE [LARGE SCALE GENOMIC DNA]</scope>
    <source>
        <strain evidence="10 11">DSM 44267</strain>
    </source>
</reference>
<gene>
    <name evidence="10" type="ORF">DFJ68_1790</name>
</gene>
<dbReference type="RefSeq" id="WP_211333304.1">
    <property type="nucleotide sequence ID" value="NZ_RBXT01000001.1"/>
</dbReference>
<keyword evidence="6 9" id="KW-1133">Transmembrane helix</keyword>
<accession>A0A495Y044</accession>
<proteinExistence type="inferred from homology"/>